<feature type="binding site" evidence="2">
    <location>
        <position position="66"/>
    </location>
    <ligand>
        <name>substrate</name>
    </ligand>
</feature>
<feature type="active site" evidence="2">
    <location>
        <position position="17"/>
    </location>
</feature>
<dbReference type="InterPro" id="IPR036424">
    <property type="entry name" value="UPP_synth-like_sf"/>
</dbReference>
<keyword evidence="1 2" id="KW-0808">Transferase</keyword>
<feature type="binding site" evidence="2">
    <location>
        <position position="204"/>
    </location>
    <ligand>
        <name>Mg(2+)</name>
        <dbReference type="ChEBI" id="CHEBI:18420"/>
    </ligand>
</feature>
<feature type="binding site" evidence="2">
    <location>
        <position position="68"/>
    </location>
    <ligand>
        <name>substrate</name>
    </ligand>
</feature>
<evidence type="ECO:0000313" key="4">
    <source>
        <dbReference type="EMBL" id="SNV15405.1"/>
    </source>
</evidence>
<reference evidence="3 5" key="1">
    <citation type="submission" date="2016-02" db="EMBL/GenBank/DDBJ databases">
        <authorList>
            <person name="Holder M.E."/>
            <person name="Ajami N.J."/>
            <person name="Petrosino J.F."/>
        </authorList>
    </citation>
    <scope>NUCLEOTIDE SEQUENCE [LARGE SCALE GENOMIC DNA]</scope>
    <source>
        <strain evidence="3 5">CCUG 32990</strain>
    </source>
</reference>
<feature type="binding site" evidence="2">
    <location>
        <position position="34"/>
    </location>
    <ligand>
        <name>substrate</name>
    </ligand>
</feature>
<comment type="similarity">
    <text evidence="2">Belongs to the UPP synthase family.</text>
</comment>
<dbReference type="PANTHER" id="PTHR10291:SF0">
    <property type="entry name" value="DEHYDRODOLICHYL DIPHOSPHATE SYNTHASE 2"/>
    <property type="match status" value="1"/>
</dbReference>
<organism evidence="4 6">
    <name type="scientific">Capnocytophaga haemolytica</name>
    <dbReference type="NCBI Taxonomy" id="45243"/>
    <lineage>
        <taxon>Bacteria</taxon>
        <taxon>Pseudomonadati</taxon>
        <taxon>Bacteroidota</taxon>
        <taxon>Flavobacteriia</taxon>
        <taxon>Flavobacteriales</taxon>
        <taxon>Flavobacteriaceae</taxon>
        <taxon>Capnocytophaga</taxon>
    </lineage>
</organism>
<dbReference type="NCBIfam" id="NF011405">
    <property type="entry name" value="PRK14830.1"/>
    <property type="match status" value="1"/>
</dbReference>
<gene>
    <name evidence="4" type="primary">uppS</name>
    <name evidence="3" type="ORF">AXF12_10435</name>
    <name evidence="4" type="ORF">SAMEA44541418_02069</name>
</gene>
<dbReference type="InterPro" id="IPR018520">
    <property type="entry name" value="UPP_synth-like_CS"/>
</dbReference>
<name>A0AAX2H300_9FLAO</name>
<comment type="function">
    <text evidence="2">Catalyzes the condensation of isopentenyl diphosphate (IPP) with allylic pyrophosphates generating different type of terpenoids.</text>
</comment>
<keyword evidence="2" id="KW-0479">Metal-binding</keyword>
<dbReference type="AlphaFoldDB" id="A0AAX2H300"/>
<dbReference type="KEGG" id="chg:AXF12_10435"/>
<evidence type="ECO:0000256" key="1">
    <source>
        <dbReference type="ARBA" id="ARBA00022679"/>
    </source>
</evidence>
<evidence type="ECO:0000256" key="2">
    <source>
        <dbReference type="HAMAP-Rule" id="MF_01139"/>
    </source>
</evidence>
<comment type="cofactor">
    <cofactor evidence="2">
        <name>Mg(2+)</name>
        <dbReference type="ChEBI" id="CHEBI:18420"/>
    </cofactor>
    <text evidence="2">Binds 2 magnesium ions per subunit.</text>
</comment>
<dbReference type="InterPro" id="IPR001441">
    <property type="entry name" value="UPP_synth-like"/>
</dbReference>
<comment type="subunit">
    <text evidence="2">Homodimer.</text>
</comment>
<evidence type="ECO:0000313" key="5">
    <source>
        <dbReference type="Proteomes" id="UP000065822"/>
    </source>
</evidence>
<reference evidence="4 6" key="2">
    <citation type="submission" date="2017-06" db="EMBL/GenBank/DDBJ databases">
        <authorList>
            <consortium name="Pathogen Informatics"/>
        </authorList>
    </citation>
    <scope>NUCLEOTIDE SEQUENCE [LARGE SCALE GENOMIC DNA]</scope>
    <source>
        <strain evidence="4 6">NCTC12947</strain>
    </source>
</reference>
<dbReference type="EMBL" id="CP014227">
    <property type="protein sequence ID" value="AMD85891.1"/>
    <property type="molecule type" value="Genomic_DNA"/>
</dbReference>
<dbReference type="SUPFAM" id="SSF64005">
    <property type="entry name" value="Undecaprenyl diphosphate synthase"/>
    <property type="match status" value="1"/>
</dbReference>
<feature type="binding site" evidence="2">
    <location>
        <position position="22"/>
    </location>
    <ligand>
        <name>substrate</name>
    </ligand>
</feature>
<dbReference type="GO" id="GO:0000287">
    <property type="term" value="F:magnesium ion binding"/>
    <property type="evidence" value="ECO:0007669"/>
    <property type="project" value="UniProtKB-UniRule"/>
</dbReference>
<protein>
    <recommendedName>
        <fullName evidence="2">Isoprenyl transferase</fullName>
        <ecNumber evidence="2">2.5.1.-</ecNumber>
    </recommendedName>
</protein>
<feature type="binding site" evidence="2">
    <location>
        <begin position="18"/>
        <end position="21"/>
    </location>
    <ligand>
        <name>substrate</name>
    </ligand>
</feature>
<dbReference type="PROSITE" id="PS01066">
    <property type="entry name" value="UPP_SYNTHASE"/>
    <property type="match status" value="1"/>
</dbReference>
<dbReference type="GO" id="GO:0016094">
    <property type="term" value="P:polyprenol biosynthetic process"/>
    <property type="evidence" value="ECO:0007669"/>
    <property type="project" value="TreeGrafter"/>
</dbReference>
<keyword evidence="5" id="KW-1185">Reference proteome</keyword>
<feature type="binding site" evidence="2">
    <location>
        <begin position="191"/>
        <end position="193"/>
    </location>
    <ligand>
        <name>substrate</name>
    </ligand>
</feature>
<dbReference type="HAMAP" id="MF_01139">
    <property type="entry name" value="ISPT"/>
    <property type="match status" value="1"/>
</dbReference>
<accession>A0AAX2H300</accession>
<dbReference type="FunFam" id="3.40.1180.10:FF:000001">
    <property type="entry name" value="(2E,6E)-farnesyl-diphosphate-specific ditrans,polycis-undecaprenyl-diphosphate synthase"/>
    <property type="match status" value="1"/>
</dbReference>
<dbReference type="Proteomes" id="UP000065822">
    <property type="component" value="Chromosome"/>
</dbReference>
<dbReference type="CDD" id="cd00475">
    <property type="entry name" value="Cis_IPPS"/>
    <property type="match status" value="1"/>
</dbReference>
<feature type="binding site" evidence="2">
    <location>
        <position position="30"/>
    </location>
    <ligand>
        <name>substrate</name>
    </ligand>
</feature>
<dbReference type="RefSeq" id="WP_066430919.1">
    <property type="nucleotide sequence ID" value="NZ_CP014227.1"/>
</dbReference>
<proteinExistence type="inferred from homology"/>
<dbReference type="Gene3D" id="3.40.1180.10">
    <property type="entry name" value="Decaprenyl diphosphate synthase-like"/>
    <property type="match status" value="1"/>
</dbReference>
<dbReference type="Pfam" id="PF01255">
    <property type="entry name" value="Prenyltransf"/>
    <property type="match status" value="1"/>
</dbReference>
<evidence type="ECO:0000313" key="3">
    <source>
        <dbReference type="EMBL" id="AMD85891.1"/>
    </source>
</evidence>
<dbReference type="GO" id="GO:0045547">
    <property type="term" value="F:ditrans,polycis-polyprenyl diphosphate synthase [(2E,6E)-farnesyl diphosphate specific] activity"/>
    <property type="evidence" value="ECO:0007669"/>
    <property type="project" value="TreeGrafter"/>
</dbReference>
<dbReference type="Proteomes" id="UP000215539">
    <property type="component" value="Chromosome 1"/>
</dbReference>
<dbReference type="EMBL" id="LT906449">
    <property type="protein sequence ID" value="SNV15405.1"/>
    <property type="molecule type" value="Genomic_DNA"/>
</dbReference>
<feature type="binding site" evidence="2">
    <location>
        <begin position="62"/>
        <end position="64"/>
    </location>
    <ligand>
        <name>substrate</name>
    </ligand>
</feature>
<dbReference type="NCBIfam" id="TIGR00055">
    <property type="entry name" value="uppS"/>
    <property type="match status" value="1"/>
</dbReference>
<feature type="binding site" evidence="2">
    <location>
        <position position="17"/>
    </location>
    <ligand>
        <name>Mg(2+)</name>
        <dbReference type="ChEBI" id="CHEBI:18420"/>
    </ligand>
</feature>
<feature type="active site" description="Proton acceptor" evidence="2">
    <location>
        <position position="65"/>
    </location>
</feature>
<keyword evidence="2" id="KW-0460">Magnesium</keyword>
<sequence length="242" mass="28179">MAEELINKPRHIAIIMDGNGRWAKQQGMLRAFGHERGVRTVREVVEYCVEHEIPYLTLYAFSTENWNRPALEVKALMELLVKFLKKEADELDKNNVRLGAIGSLERFPEKVREVLLSTIDRLKHNTGTTLTLALSYGAREELVQATRRIAEEVKSGKLNTEAVDERLVQRYLYTADLPDVDLLIRTSGEQRISNFLLWQIAYAELYFAEVLWPEFTKEHLKEALLNYQKRERRFGKTSEQLK</sequence>
<evidence type="ECO:0000313" key="6">
    <source>
        <dbReference type="Proteomes" id="UP000215539"/>
    </source>
</evidence>
<feature type="binding site" evidence="2">
    <location>
        <position position="185"/>
    </location>
    <ligand>
        <name>substrate</name>
    </ligand>
</feature>
<dbReference type="PANTHER" id="PTHR10291">
    <property type="entry name" value="DEHYDRODOLICHYL DIPHOSPHATE SYNTHASE FAMILY MEMBER"/>
    <property type="match status" value="1"/>
</dbReference>
<dbReference type="EC" id="2.5.1.-" evidence="2"/>